<dbReference type="InterPro" id="IPR001296">
    <property type="entry name" value="Glyco_trans_1"/>
</dbReference>
<dbReference type="EMBL" id="CP054301">
    <property type="protein sequence ID" value="QKK81962.1"/>
    <property type="molecule type" value="Genomic_DNA"/>
</dbReference>
<dbReference type="PANTHER" id="PTHR45947">
    <property type="entry name" value="SULFOQUINOVOSYL TRANSFERASE SQD2"/>
    <property type="match status" value="1"/>
</dbReference>
<organism evidence="3 4">
    <name type="scientific">Marinomonas primoryensis</name>
    <dbReference type="NCBI Taxonomy" id="178399"/>
    <lineage>
        <taxon>Bacteria</taxon>
        <taxon>Pseudomonadati</taxon>
        <taxon>Pseudomonadota</taxon>
        <taxon>Gammaproteobacteria</taxon>
        <taxon>Oceanospirillales</taxon>
        <taxon>Oceanospirillaceae</taxon>
        <taxon>Marinomonas</taxon>
    </lineage>
</organism>
<dbReference type="Proteomes" id="UP000509371">
    <property type="component" value="Chromosome"/>
</dbReference>
<feature type="domain" description="Glycosyltransferase subfamily 4-like N-terminal" evidence="2">
    <location>
        <begin position="5"/>
        <end position="136"/>
    </location>
</feature>
<dbReference type="Gene3D" id="3.40.50.2000">
    <property type="entry name" value="Glycogen Phosphorylase B"/>
    <property type="match status" value="2"/>
</dbReference>
<dbReference type="Pfam" id="PF13477">
    <property type="entry name" value="Glyco_trans_4_2"/>
    <property type="match status" value="1"/>
</dbReference>
<dbReference type="InterPro" id="IPR028098">
    <property type="entry name" value="Glyco_trans_4-like_N"/>
</dbReference>
<name>A0A859D0I5_9GAMM</name>
<proteinExistence type="predicted"/>
<dbReference type="InterPro" id="IPR050194">
    <property type="entry name" value="Glycosyltransferase_grp1"/>
</dbReference>
<evidence type="ECO:0000259" key="2">
    <source>
        <dbReference type="Pfam" id="PF13477"/>
    </source>
</evidence>
<reference evidence="3 4" key="1">
    <citation type="submission" date="2020-06" db="EMBL/GenBank/DDBJ databases">
        <authorList>
            <person name="Voronona O.L."/>
            <person name="Aksenova E.I."/>
            <person name="Kunda M.S."/>
            <person name="Semenov A.N."/>
            <person name="Ryzhova N."/>
        </authorList>
    </citation>
    <scope>NUCLEOTIDE SEQUENCE [LARGE SCALE GENOMIC DNA]</scope>
    <source>
        <strain evidence="3 4">MPKMM3633</strain>
    </source>
</reference>
<sequence>MKKIKVVILGNANSIHIQRWAEGLYSKGVEVHLVTCHRFNFEYSSGIFLYQLTYDAPYGYILSVFQAKLLLRTIKPDLLHAHYVTGYGTLANLIGYKDTLVSAWGADVYDFPRKSLLHRWLVKFNLTRSKGVASTSHAMLDAIKTLCPDLKQTYVTPFGVDIDIFLPSKKNIDSFPIITIGTVKLLHNKYGIDTLIRAFSDFRALAPELESKLVIVGSGPDKKNLEELAMNLNIASFVEFKGYVDNALVPCMLNKFDIFVALSRLDSESFGVAAVEANACGLPVIVSDVSGFKEVVLNGKTGLIVKRDDQIAASKAMLLLALDSNLRQLMGEAGRRHVVDQYSWESSINQMLFVYSELCNDKK</sequence>
<dbReference type="SUPFAM" id="SSF53756">
    <property type="entry name" value="UDP-Glycosyltransferase/glycogen phosphorylase"/>
    <property type="match status" value="1"/>
</dbReference>
<protein>
    <recommendedName>
        <fullName evidence="5">Glycosyl transferase family 1</fullName>
    </recommendedName>
</protein>
<dbReference type="PANTHER" id="PTHR45947:SF3">
    <property type="entry name" value="SULFOQUINOVOSYL TRANSFERASE SQD2"/>
    <property type="match status" value="1"/>
</dbReference>
<evidence type="ECO:0000313" key="3">
    <source>
        <dbReference type="EMBL" id="QKK81962.1"/>
    </source>
</evidence>
<gene>
    <name evidence="3" type="ORF">MP3633_3235</name>
</gene>
<dbReference type="GO" id="GO:0016757">
    <property type="term" value="F:glycosyltransferase activity"/>
    <property type="evidence" value="ECO:0007669"/>
    <property type="project" value="InterPro"/>
</dbReference>
<dbReference type="KEGG" id="mpri:MP3633_3235"/>
<feature type="domain" description="Glycosyl transferase family 1" evidence="1">
    <location>
        <begin position="180"/>
        <end position="336"/>
    </location>
</feature>
<accession>A0A859D0I5</accession>
<dbReference type="Pfam" id="PF00534">
    <property type="entry name" value="Glycos_transf_1"/>
    <property type="match status" value="1"/>
</dbReference>
<evidence type="ECO:0000259" key="1">
    <source>
        <dbReference type="Pfam" id="PF00534"/>
    </source>
</evidence>
<evidence type="ECO:0008006" key="5">
    <source>
        <dbReference type="Google" id="ProtNLM"/>
    </source>
</evidence>
<dbReference type="AlphaFoldDB" id="A0A859D0I5"/>
<dbReference type="RefSeq" id="WP_217909019.1">
    <property type="nucleotide sequence ID" value="NZ_BAAAEF010000032.1"/>
</dbReference>
<evidence type="ECO:0000313" key="4">
    <source>
        <dbReference type="Proteomes" id="UP000509371"/>
    </source>
</evidence>